<organism evidence="2">
    <name type="scientific">Physcomitrium patens</name>
    <name type="common">Spreading-leaved earth moss</name>
    <name type="synonym">Physcomitrella patens</name>
    <dbReference type="NCBI Taxonomy" id="3218"/>
    <lineage>
        <taxon>Eukaryota</taxon>
        <taxon>Viridiplantae</taxon>
        <taxon>Streptophyta</taxon>
        <taxon>Embryophyta</taxon>
        <taxon>Bryophyta</taxon>
        <taxon>Bryophytina</taxon>
        <taxon>Bryopsida</taxon>
        <taxon>Funariidae</taxon>
        <taxon>Funariales</taxon>
        <taxon>Funariaceae</taxon>
        <taxon>Physcomitrium</taxon>
    </lineage>
</organism>
<dbReference type="PaxDb" id="3218-PP1S2_512V6.1"/>
<keyword evidence="1" id="KW-0812">Transmembrane</keyword>
<dbReference type="Gramene" id="Pp3c7_19120V3.1">
    <property type="protein sequence ID" value="PAC:32922919.CDS.1"/>
    <property type="gene ID" value="Pp3c7_19120"/>
</dbReference>
<reference evidence="2 4" key="2">
    <citation type="journal article" date="2018" name="Plant J.">
        <title>The Physcomitrella patens chromosome-scale assembly reveals moss genome structure and evolution.</title>
        <authorList>
            <person name="Lang D."/>
            <person name="Ullrich K.K."/>
            <person name="Murat F."/>
            <person name="Fuchs J."/>
            <person name="Jenkins J."/>
            <person name="Haas F.B."/>
            <person name="Piednoel M."/>
            <person name="Gundlach H."/>
            <person name="Van Bel M."/>
            <person name="Meyberg R."/>
            <person name="Vives C."/>
            <person name="Morata J."/>
            <person name="Symeonidi A."/>
            <person name="Hiss M."/>
            <person name="Muchero W."/>
            <person name="Kamisugi Y."/>
            <person name="Saleh O."/>
            <person name="Blanc G."/>
            <person name="Decker E.L."/>
            <person name="van Gessel N."/>
            <person name="Grimwood J."/>
            <person name="Hayes R.D."/>
            <person name="Graham S.W."/>
            <person name="Gunter L.E."/>
            <person name="McDaniel S.F."/>
            <person name="Hoernstein S.N.W."/>
            <person name="Larsson A."/>
            <person name="Li F.W."/>
            <person name="Perroud P.F."/>
            <person name="Phillips J."/>
            <person name="Ranjan P."/>
            <person name="Rokshar D.S."/>
            <person name="Rothfels C.J."/>
            <person name="Schneider L."/>
            <person name="Shu S."/>
            <person name="Stevenson D.W."/>
            <person name="Thummler F."/>
            <person name="Tillich M."/>
            <person name="Villarreal Aguilar J.C."/>
            <person name="Widiez T."/>
            <person name="Wong G.K."/>
            <person name="Wymore A."/>
            <person name="Zhang Y."/>
            <person name="Zimmer A.D."/>
            <person name="Quatrano R.S."/>
            <person name="Mayer K.F.X."/>
            <person name="Goodstein D."/>
            <person name="Casacuberta J.M."/>
            <person name="Vandepoele K."/>
            <person name="Reski R."/>
            <person name="Cuming A.C."/>
            <person name="Tuskan G.A."/>
            <person name="Maumus F."/>
            <person name="Salse J."/>
            <person name="Schmutz J."/>
            <person name="Rensing S.A."/>
        </authorList>
    </citation>
    <scope>NUCLEOTIDE SEQUENCE [LARGE SCALE GENOMIC DNA]</scope>
    <source>
        <strain evidence="3 4">cv. Gransden 2004</strain>
    </source>
</reference>
<evidence type="ECO:0000313" key="2">
    <source>
        <dbReference type="EMBL" id="PNR51376.1"/>
    </source>
</evidence>
<name>A0A2K1KC68_PHYPA</name>
<reference evidence="3" key="3">
    <citation type="submission" date="2020-12" db="UniProtKB">
        <authorList>
            <consortium name="EnsemblPlants"/>
        </authorList>
    </citation>
    <scope>IDENTIFICATION</scope>
</reference>
<sequence length="118" mass="11348">MAVDGVPTAFIVIPSIFGSIVILGIILTLLRACTLHGGIHKHSGGFGNIDIVNRRSYDPEAATATAIGIPATWGGGCDIGGATAPSSGWGGGCDVRGVAGSSTTSGFGGGGGSGMGGC</sequence>
<evidence type="ECO:0000256" key="1">
    <source>
        <dbReference type="SAM" id="Phobius"/>
    </source>
</evidence>
<dbReference type="EMBL" id="ABEU02000007">
    <property type="protein sequence ID" value="PNR51376.1"/>
    <property type="molecule type" value="Genomic_DNA"/>
</dbReference>
<dbReference type="AlphaFoldDB" id="A0A2K1KC68"/>
<reference evidence="2 4" key="1">
    <citation type="journal article" date="2008" name="Science">
        <title>The Physcomitrella genome reveals evolutionary insights into the conquest of land by plants.</title>
        <authorList>
            <person name="Rensing S."/>
            <person name="Lang D."/>
            <person name="Zimmer A."/>
            <person name="Terry A."/>
            <person name="Salamov A."/>
            <person name="Shapiro H."/>
            <person name="Nishiyama T."/>
            <person name="Perroud P.-F."/>
            <person name="Lindquist E."/>
            <person name="Kamisugi Y."/>
            <person name="Tanahashi T."/>
            <person name="Sakakibara K."/>
            <person name="Fujita T."/>
            <person name="Oishi K."/>
            <person name="Shin-I T."/>
            <person name="Kuroki Y."/>
            <person name="Toyoda A."/>
            <person name="Suzuki Y."/>
            <person name="Hashimoto A."/>
            <person name="Yamaguchi K."/>
            <person name="Sugano A."/>
            <person name="Kohara Y."/>
            <person name="Fujiyama A."/>
            <person name="Anterola A."/>
            <person name="Aoki S."/>
            <person name="Ashton N."/>
            <person name="Barbazuk W.B."/>
            <person name="Barker E."/>
            <person name="Bennetzen J."/>
            <person name="Bezanilla M."/>
            <person name="Blankenship R."/>
            <person name="Cho S.H."/>
            <person name="Dutcher S."/>
            <person name="Estelle M."/>
            <person name="Fawcett J.A."/>
            <person name="Gundlach H."/>
            <person name="Hanada K."/>
            <person name="Heyl A."/>
            <person name="Hicks K.A."/>
            <person name="Hugh J."/>
            <person name="Lohr M."/>
            <person name="Mayer K."/>
            <person name="Melkozernov A."/>
            <person name="Murata T."/>
            <person name="Nelson D."/>
            <person name="Pils B."/>
            <person name="Prigge M."/>
            <person name="Reiss B."/>
            <person name="Renner T."/>
            <person name="Rombauts S."/>
            <person name="Rushton P."/>
            <person name="Sanderfoot A."/>
            <person name="Schween G."/>
            <person name="Shiu S.-H."/>
            <person name="Stueber K."/>
            <person name="Theodoulou F.L."/>
            <person name="Tu H."/>
            <person name="Van de Peer Y."/>
            <person name="Verrier P.J."/>
            <person name="Waters E."/>
            <person name="Wood A."/>
            <person name="Yang L."/>
            <person name="Cove D."/>
            <person name="Cuming A."/>
            <person name="Hasebe M."/>
            <person name="Lucas S."/>
            <person name="Mishler D.B."/>
            <person name="Reski R."/>
            <person name="Grigoriev I."/>
            <person name="Quatrano R.S."/>
            <person name="Boore J.L."/>
        </authorList>
    </citation>
    <scope>NUCLEOTIDE SEQUENCE [LARGE SCALE GENOMIC DNA]</scope>
    <source>
        <strain evidence="3 4">cv. Gransden 2004</strain>
    </source>
</reference>
<proteinExistence type="predicted"/>
<keyword evidence="4" id="KW-1185">Reference proteome</keyword>
<protein>
    <submittedName>
        <fullName evidence="2 3">Uncharacterized protein</fullName>
    </submittedName>
</protein>
<keyword evidence="1" id="KW-0472">Membrane</keyword>
<dbReference type="EnsemblPlants" id="Pp3c7_19120V3.1">
    <property type="protein sequence ID" value="PAC:32922919.CDS.1"/>
    <property type="gene ID" value="Pp3c7_19120"/>
</dbReference>
<dbReference type="Proteomes" id="UP000006727">
    <property type="component" value="Chromosome 7"/>
</dbReference>
<evidence type="ECO:0000313" key="3">
    <source>
        <dbReference type="EnsemblPlants" id="PAC:32922919.CDS.1"/>
    </source>
</evidence>
<dbReference type="InParanoid" id="A0A2K1KC68"/>
<keyword evidence="1" id="KW-1133">Transmembrane helix</keyword>
<gene>
    <name evidence="2" type="ORF">PHYPA_010562</name>
</gene>
<accession>A0A2K1KC68</accession>
<feature type="transmembrane region" description="Helical" evidence="1">
    <location>
        <begin position="6"/>
        <end position="30"/>
    </location>
</feature>
<evidence type="ECO:0000313" key="4">
    <source>
        <dbReference type="Proteomes" id="UP000006727"/>
    </source>
</evidence>